<protein>
    <submittedName>
        <fullName evidence="1">HK97-gp10 family putative phage morphogenesis protein</fullName>
    </submittedName>
</protein>
<accession>A0ABU9XC49</accession>
<gene>
    <name evidence="1" type="ORF">ABC228_01415</name>
</gene>
<proteinExistence type="predicted"/>
<reference evidence="1 2" key="1">
    <citation type="submission" date="2024-05" db="EMBL/GenBank/DDBJ databases">
        <authorList>
            <person name="Haq I."/>
            <person name="Ullah Z."/>
            <person name="Ahmad R."/>
            <person name="Li M."/>
            <person name="Tong Y."/>
        </authorList>
    </citation>
    <scope>NUCLEOTIDE SEQUENCE [LARGE SCALE GENOMIC DNA]</scope>
    <source>
        <strain evidence="1 2">16A2E</strain>
    </source>
</reference>
<dbReference type="Pfam" id="PF04883">
    <property type="entry name" value="HK97-gp10_like"/>
    <property type="match status" value="1"/>
</dbReference>
<evidence type="ECO:0000313" key="1">
    <source>
        <dbReference type="EMBL" id="MEN2765833.1"/>
    </source>
</evidence>
<name>A0ABU9XC49_9BACI</name>
<organism evidence="1 2">
    <name type="scientific">Ornithinibacillus xuwenensis</name>
    <dbReference type="NCBI Taxonomy" id="3144668"/>
    <lineage>
        <taxon>Bacteria</taxon>
        <taxon>Bacillati</taxon>
        <taxon>Bacillota</taxon>
        <taxon>Bacilli</taxon>
        <taxon>Bacillales</taxon>
        <taxon>Bacillaceae</taxon>
        <taxon>Ornithinibacillus</taxon>
    </lineage>
</organism>
<dbReference type="NCBIfam" id="TIGR01725">
    <property type="entry name" value="phge_HK97_gp10"/>
    <property type="match status" value="1"/>
</dbReference>
<dbReference type="EMBL" id="JBDIML010000001">
    <property type="protein sequence ID" value="MEN2765833.1"/>
    <property type="molecule type" value="Genomic_DNA"/>
</dbReference>
<sequence length="142" mass="16026">MSITDYGFIGFENAVDKFEKRFIKRIKEIVAETAEIIASQMVALAPVAEIDGGNLKRSIDVRYYNHGLTAIVTVGAEYAIYVEFGTGIYAEEGKGRKTPWVYFDTKLNRYIWTRGMSAQPFYRPSIEVGAQHFKSELNKLGA</sequence>
<comment type="caution">
    <text evidence="1">The sequence shown here is derived from an EMBL/GenBank/DDBJ whole genome shotgun (WGS) entry which is preliminary data.</text>
</comment>
<dbReference type="Proteomes" id="UP001444625">
    <property type="component" value="Unassembled WGS sequence"/>
</dbReference>
<keyword evidence="2" id="KW-1185">Reference proteome</keyword>
<dbReference type="InterPro" id="IPR010064">
    <property type="entry name" value="HK97-gp10_tail"/>
</dbReference>
<evidence type="ECO:0000313" key="2">
    <source>
        <dbReference type="Proteomes" id="UP001444625"/>
    </source>
</evidence>
<dbReference type="RefSeq" id="WP_345823305.1">
    <property type="nucleotide sequence ID" value="NZ_JBDIML010000001.1"/>
</dbReference>